<accession>A0ABQ8F7N6</accession>
<protein>
    <recommendedName>
        <fullName evidence="5">RING-type E3 ubiquitin transferase</fullName>
        <ecNumber evidence="5">2.3.2.27</ecNumber>
    </recommendedName>
</protein>
<evidence type="ECO:0000256" key="1">
    <source>
        <dbReference type="ARBA" id="ARBA00000900"/>
    </source>
</evidence>
<evidence type="ECO:0000259" key="18">
    <source>
        <dbReference type="Pfam" id="PF04757"/>
    </source>
</evidence>
<evidence type="ECO:0000256" key="11">
    <source>
        <dbReference type="ARBA" id="ARBA00022786"/>
    </source>
</evidence>
<evidence type="ECO:0000256" key="14">
    <source>
        <dbReference type="ARBA" id="ARBA00022989"/>
    </source>
</evidence>
<keyword evidence="10" id="KW-0863">Zinc-finger</keyword>
<evidence type="ECO:0000256" key="13">
    <source>
        <dbReference type="ARBA" id="ARBA00022927"/>
    </source>
</evidence>
<evidence type="ECO:0000256" key="9">
    <source>
        <dbReference type="ARBA" id="ARBA00022723"/>
    </source>
</evidence>
<keyword evidence="13" id="KW-0653">Protein transport</keyword>
<dbReference type="PANTHER" id="PTHR23350">
    <property type="entry name" value="PEROXISOME ASSEMBLY PROTEIN 10"/>
    <property type="match status" value="1"/>
</dbReference>
<feature type="region of interest" description="Disordered" evidence="17">
    <location>
        <begin position="1"/>
        <end position="37"/>
    </location>
</feature>
<evidence type="ECO:0000256" key="16">
    <source>
        <dbReference type="ARBA" id="ARBA00023140"/>
    </source>
</evidence>
<gene>
    <name evidence="19" type="ORF">BASA50_007347</name>
</gene>
<keyword evidence="9" id="KW-0479">Metal-binding</keyword>
<evidence type="ECO:0000256" key="17">
    <source>
        <dbReference type="SAM" id="MobiDB-lite"/>
    </source>
</evidence>
<dbReference type="Proteomes" id="UP001648503">
    <property type="component" value="Unassembled WGS sequence"/>
</dbReference>
<keyword evidence="7" id="KW-0808">Transferase</keyword>
<comment type="caution">
    <text evidence="19">The sequence shown here is derived from an EMBL/GenBank/DDBJ whole genome shotgun (WGS) entry which is preliminary data.</text>
</comment>
<keyword evidence="12" id="KW-0862">Zinc</keyword>
<keyword evidence="11" id="KW-0833">Ubl conjugation pathway</keyword>
<evidence type="ECO:0000256" key="2">
    <source>
        <dbReference type="ARBA" id="ARBA00004585"/>
    </source>
</evidence>
<evidence type="ECO:0000256" key="10">
    <source>
        <dbReference type="ARBA" id="ARBA00022771"/>
    </source>
</evidence>
<evidence type="ECO:0000256" key="3">
    <source>
        <dbReference type="ARBA" id="ARBA00004906"/>
    </source>
</evidence>
<dbReference type="Pfam" id="PF04757">
    <property type="entry name" value="Pex2_Pex12"/>
    <property type="match status" value="1"/>
</dbReference>
<evidence type="ECO:0000256" key="6">
    <source>
        <dbReference type="ARBA" id="ARBA00022448"/>
    </source>
</evidence>
<keyword evidence="14" id="KW-1133">Transmembrane helix</keyword>
<name>A0ABQ8F7N6_9FUNG</name>
<evidence type="ECO:0000256" key="8">
    <source>
        <dbReference type="ARBA" id="ARBA00022692"/>
    </source>
</evidence>
<dbReference type="EC" id="2.3.2.27" evidence="5"/>
<keyword evidence="6" id="KW-0813">Transport</keyword>
<dbReference type="InterPro" id="IPR025654">
    <property type="entry name" value="PEX2/10"/>
</dbReference>
<evidence type="ECO:0000313" key="20">
    <source>
        <dbReference type="Proteomes" id="UP001648503"/>
    </source>
</evidence>
<evidence type="ECO:0000313" key="19">
    <source>
        <dbReference type="EMBL" id="KAH6593395.1"/>
    </source>
</evidence>
<evidence type="ECO:0000256" key="7">
    <source>
        <dbReference type="ARBA" id="ARBA00022679"/>
    </source>
</evidence>
<comment type="similarity">
    <text evidence="4">Belongs to the pex2/pex10/pex12 family.</text>
</comment>
<feature type="compositionally biased region" description="Low complexity" evidence="17">
    <location>
        <begin position="1"/>
        <end position="15"/>
    </location>
</feature>
<sequence length="309" mass="34476">MESTASSSLSSGSTANNHHLDPLAGNTDSENDTEHSSTVALVQLPAASPPDIIRATQKDTFYMYQLQTAIADIIGDIWGSRSQSKYTSEVRLASEALYYGLTMLSGAGPQTLGEEYCDMLQVTDRVPALFKRRFIFLLLQVLGPYIMERAIQRLKKSETDGSLRQISPSMKRTLVRLGKAITGPMASLHMASFYIFGTYYQVAKRLSGIQYVLLRRLRVGEQGLGYEVLGFLIYTQLIIQAVHHWYGHLFGTSISAGQVEYDDSHLDTSDHHEVSQSQKCTLCLGLRKNDNSDAMWALVLLEVHFRMVP</sequence>
<dbReference type="PANTHER" id="PTHR23350:SF0">
    <property type="entry name" value="PEROXISOME BIOGENESIS FACTOR 10"/>
    <property type="match status" value="1"/>
</dbReference>
<dbReference type="EMBL" id="JAFCIX010000356">
    <property type="protein sequence ID" value="KAH6593395.1"/>
    <property type="molecule type" value="Genomic_DNA"/>
</dbReference>
<evidence type="ECO:0000256" key="4">
    <source>
        <dbReference type="ARBA" id="ARBA00008704"/>
    </source>
</evidence>
<organism evidence="19 20">
    <name type="scientific">Batrachochytrium salamandrivorans</name>
    <dbReference type="NCBI Taxonomy" id="1357716"/>
    <lineage>
        <taxon>Eukaryota</taxon>
        <taxon>Fungi</taxon>
        <taxon>Fungi incertae sedis</taxon>
        <taxon>Chytridiomycota</taxon>
        <taxon>Chytridiomycota incertae sedis</taxon>
        <taxon>Chytridiomycetes</taxon>
        <taxon>Rhizophydiales</taxon>
        <taxon>Rhizophydiales incertae sedis</taxon>
        <taxon>Batrachochytrium</taxon>
    </lineage>
</organism>
<proteinExistence type="inferred from homology"/>
<keyword evidence="8" id="KW-0812">Transmembrane</keyword>
<dbReference type="InterPro" id="IPR006845">
    <property type="entry name" value="Pex_N"/>
</dbReference>
<comment type="pathway">
    <text evidence="3">Protein modification; protein ubiquitination.</text>
</comment>
<keyword evidence="16" id="KW-0576">Peroxisome</keyword>
<evidence type="ECO:0000256" key="5">
    <source>
        <dbReference type="ARBA" id="ARBA00012483"/>
    </source>
</evidence>
<keyword evidence="15" id="KW-0472">Membrane</keyword>
<reference evidence="19 20" key="1">
    <citation type="submission" date="2021-02" db="EMBL/GenBank/DDBJ databases">
        <title>Variation within the Batrachochytrium salamandrivorans European outbreak.</title>
        <authorList>
            <person name="Kelly M."/>
            <person name="Pasmans F."/>
            <person name="Shea T.P."/>
            <person name="Munoz J.F."/>
            <person name="Carranza S."/>
            <person name="Cuomo C.A."/>
            <person name="Martel A."/>
        </authorList>
    </citation>
    <scope>NUCLEOTIDE SEQUENCE [LARGE SCALE GENOMIC DNA]</scope>
    <source>
        <strain evidence="19 20">AMFP18/2</strain>
    </source>
</reference>
<keyword evidence="20" id="KW-1185">Reference proteome</keyword>
<evidence type="ECO:0000256" key="12">
    <source>
        <dbReference type="ARBA" id="ARBA00022833"/>
    </source>
</evidence>
<evidence type="ECO:0000256" key="15">
    <source>
        <dbReference type="ARBA" id="ARBA00023136"/>
    </source>
</evidence>
<feature type="domain" description="Pex N-terminal" evidence="18">
    <location>
        <begin position="59"/>
        <end position="241"/>
    </location>
</feature>
<comment type="catalytic activity">
    <reaction evidence="1">
        <text>S-ubiquitinyl-[E2 ubiquitin-conjugating enzyme]-L-cysteine + [acceptor protein]-L-lysine = [E2 ubiquitin-conjugating enzyme]-L-cysteine + N(6)-ubiquitinyl-[acceptor protein]-L-lysine.</text>
        <dbReference type="EC" id="2.3.2.27"/>
    </reaction>
</comment>
<comment type="subcellular location">
    <subcellularLocation>
        <location evidence="2">Peroxisome membrane</location>
        <topology evidence="2">Multi-pass membrane protein</topology>
    </subcellularLocation>
</comment>